<sequence length="183" mass="20823">MKELSLHVLDLGINSIDAEANKITIVINEDTKNDILSVEIDDDGKGMDEYTANNAVNPFVTTRKTRKVGLGIPLTEQAAKQCGGDFNIESVKGKGTRIKFSFKYFHIDREPLGNMGQTIMTLINTNKDVDIYYKHIYDKNEFIFDTIQIKKILGSVDINSPDILLWIRDYINDNIAEIKKKMY</sequence>
<dbReference type="KEGG" id="spoa:EQM13_11775"/>
<evidence type="ECO:0000256" key="3">
    <source>
        <dbReference type="ARBA" id="ARBA00022777"/>
    </source>
</evidence>
<dbReference type="InterPro" id="IPR004358">
    <property type="entry name" value="Sig_transdc_His_kin-like_C"/>
</dbReference>
<evidence type="ECO:0000256" key="1">
    <source>
        <dbReference type="ARBA" id="ARBA00000085"/>
    </source>
</evidence>
<keyword evidence="6" id="KW-0067">ATP-binding</keyword>
<dbReference type="GO" id="GO:0004673">
    <property type="term" value="F:protein histidine kinase activity"/>
    <property type="evidence" value="ECO:0007669"/>
    <property type="project" value="UniProtKB-EC"/>
</dbReference>
<dbReference type="OrthoDB" id="9797586at2"/>
<dbReference type="GO" id="GO:0005524">
    <property type="term" value="F:ATP binding"/>
    <property type="evidence" value="ECO:0007669"/>
    <property type="project" value="UniProtKB-KW"/>
</dbReference>
<dbReference type="GO" id="GO:0000160">
    <property type="term" value="P:phosphorelay signal transduction system"/>
    <property type="evidence" value="ECO:0007669"/>
    <property type="project" value="UniProtKB-KW"/>
</dbReference>
<dbReference type="Gene3D" id="3.30.565.10">
    <property type="entry name" value="Histidine kinase-like ATPase, C-terminal domain"/>
    <property type="match status" value="1"/>
</dbReference>
<dbReference type="AlphaFoldDB" id="A0A410QE09"/>
<dbReference type="Proteomes" id="UP000287969">
    <property type="component" value="Chromosome"/>
</dbReference>
<proteinExistence type="predicted"/>
<dbReference type="InterPro" id="IPR036890">
    <property type="entry name" value="HATPase_C_sf"/>
</dbReference>
<protein>
    <recommendedName>
        <fullName evidence="2">histidine kinase</fullName>
        <ecNumber evidence="2">2.7.13.3</ecNumber>
    </recommendedName>
</protein>
<keyword evidence="6" id="KW-0547">Nucleotide-binding</keyword>
<keyword evidence="3" id="KW-0418">Kinase</keyword>
<dbReference type="SUPFAM" id="SSF55874">
    <property type="entry name" value="ATPase domain of HSP90 chaperone/DNA topoisomerase II/histidine kinase"/>
    <property type="match status" value="1"/>
</dbReference>
<keyword evidence="3" id="KW-0808">Transferase</keyword>
<evidence type="ECO:0000313" key="6">
    <source>
        <dbReference type="EMBL" id="QAT62220.1"/>
    </source>
</evidence>
<evidence type="ECO:0000256" key="4">
    <source>
        <dbReference type="ARBA" id="ARBA00023012"/>
    </source>
</evidence>
<accession>A0A410QE09</accession>
<evidence type="ECO:0000259" key="5">
    <source>
        <dbReference type="PROSITE" id="PS50109"/>
    </source>
</evidence>
<dbReference type="Pfam" id="PF02518">
    <property type="entry name" value="HATPase_c"/>
    <property type="match status" value="1"/>
</dbReference>
<organism evidence="6 7">
    <name type="scientific">Acidilutibacter cellobiosedens</name>
    <dbReference type="NCBI Taxonomy" id="2507161"/>
    <lineage>
        <taxon>Bacteria</taxon>
        <taxon>Bacillati</taxon>
        <taxon>Bacillota</taxon>
        <taxon>Tissierellia</taxon>
        <taxon>Tissierellales</taxon>
        <taxon>Acidilutibacteraceae</taxon>
        <taxon>Acidilutibacter</taxon>
    </lineage>
</organism>
<evidence type="ECO:0000256" key="2">
    <source>
        <dbReference type="ARBA" id="ARBA00012438"/>
    </source>
</evidence>
<dbReference type="EMBL" id="CP035282">
    <property type="protein sequence ID" value="QAT62220.1"/>
    <property type="molecule type" value="Genomic_DNA"/>
</dbReference>
<comment type="catalytic activity">
    <reaction evidence="1">
        <text>ATP + protein L-histidine = ADP + protein N-phospho-L-histidine.</text>
        <dbReference type="EC" id="2.7.13.3"/>
    </reaction>
</comment>
<keyword evidence="4" id="KW-0902">Two-component regulatory system</keyword>
<dbReference type="PRINTS" id="PR00344">
    <property type="entry name" value="BCTRLSENSOR"/>
</dbReference>
<gene>
    <name evidence="6" type="ORF">EQM13_11775</name>
</gene>
<evidence type="ECO:0000313" key="7">
    <source>
        <dbReference type="Proteomes" id="UP000287969"/>
    </source>
</evidence>
<dbReference type="InterPro" id="IPR003594">
    <property type="entry name" value="HATPase_dom"/>
</dbReference>
<dbReference type="RefSeq" id="WP_071138940.1">
    <property type="nucleotide sequence ID" value="NZ_CP035282.1"/>
</dbReference>
<feature type="domain" description="Histidine kinase" evidence="5">
    <location>
        <begin position="1"/>
        <end position="106"/>
    </location>
</feature>
<dbReference type="PROSITE" id="PS50109">
    <property type="entry name" value="HIS_KIN"/>
    <property type="match status" value="1"/>
</dbReference>
<dbReference type="EC" id="2.7.13.3" evidence="2"/>
<reference evidence="7" key="1">
    <citation type="submission" date="2019-01" db="EMBL/GenBank/DDBJ databases">
        <title>Draft genomes of a novel of Sporanaerobacter strains.</title>
        <authorList>
            <person name="Ma S."/>
        </authorList>
    </citation>
    <scope>NUCLEOTIDE SEQUENCE [LARGE SCALE GENOMIC DNA]</scope>
    <source>
        <strain evidence="7">NJN-17</strain>
    </source>
</reference>
<dbReference type="InterPro" id="IPR005467">
    <property type="entry name" value="His_kinase_dom"/>
</dbReference>
<name>A0A410QE09_9FIRM</name>
<keyword evidence="7" id="KW-1185">Reference proteome</keyword>
<dbReference type="PANTHER" id="PTHR43065">
    <property type="entry name" value="SENSOR HISTIDINE KINASE"/>
    <property type="match status" value="1"/>
</dbReference>